<evidence type="ECO:0000256" key="5">
    <source>
        <dbReference type="ARBA" id="ARBA00022824"/>
    </source>
</evidence>
<organism evidence="11 12">
    <name type="scientific">Oedothorax gibbosus</name>
    <dbReference type="NCBI Taxonomy" id="931172"/>
    <lineage>
        <taxon>Eukaryota</taxon>
        <taxon>Metazoa</taxon>
        <taxon>Ecdysozoa</taxon>
        <taxon>Arthropoda</taxon>
        <taxon>Chelicerata</taxon>
        <taxon>Arachnida</taxon>
        <taxon>Araneae</taxon>
        <taxon>Araneomorphae</taxon>
        <taxon>Entelegynae</taxon>
        <taxon>Araneoidea</taxon>
        <taxon>Linyphiidae</taxon>
        <taxon>Erigoninae</taxon>
        <taxon>Oedothorax</taxon>
    </lineage>
</organism>
<sequence length="91" mass="10662">MHEFLELLLTLLLQFFYREVKEPLMSFFLKCMQFWRRCSKPDSREFSKIANATLIGAIMMGSMGFFVKLIFIPVNHILMASPAENAKYGFE</sequence>
<keyword evidence="9 10" id="KW-0472">Membrane</keyword>
<keyword evidence="3" id="KW-0813">Transport</keyword>
<gene>
    <name evidence="11" type="ORF">JTE90_029334</name>
</gene>
<keyword evidence="12" id="KW-1185">Reference proteome</keyword>
<dbReference type="SUPFAM" id="SSF103456">
    <property type="entry name" value="Preprotein translocase SecE subunit"/>
    <property type="match status" value="1"/>
</dbReference>
<name>A0AAV6UJ13_9ARAC</name>
<dbReference type="InterPro" id="IPR008158">
    <property type="entry name" value="Translocase_Sec61-g"/>
</dbReference>
<evidence type="ECO:0000256" key="7">
    <source>
        <dbReference type="ARBA" id="ARBA00022989"/>
    </source>
</evidence>
<dbReference type="Gene3D" id="1.20.5.820">
    <property type="entry name" value="Preprotein translocase SecE subunit"/>
    <property type="match status" value="1"/>
</dbReference>
<dbReference type="EMBL" id="JAFNEN010000407">
    <property type="protein sequence ID" value="KAG8183753.1"/>
    <property type="molecule type" value="Genomic_DNA"/>
</dbReference>
<dbReference type="GO" id="GO:0006605">
    <property type="term" value="P:protein targeting"/>
    <property type="evidence" value="ECO:0007669"/>
    <property type="project" value="InterPro"/>
</dbReference>
<accession>A0AAV6UJ13</accession>
<dbReference type="GO" id="GO:0008320">
    <property type="term" value="F:protein transmembrane transporter activity"/>
    <property type="evidence" value="ECO:0007669"/>
    <property type="project" value="InterPro"/>
</dbReference>
<evidence type="ECO:0000256" key="9">
    <source>
        <dbReference type="ARBA" id="ARBA00023136"/>
    </source>
</evidence>
<keyword evidence="6" id="KW-0653">Protein transport</keyword>
<dbReference type="AlphaFoldDB" id="A0AAV6UJ13"/>
<evidence type="ECO:0000313" key="11">
    <source>
        <dbReference type="EMBL" id="KAG8183753.1"/>
    </source>
</evidence>
<comment type="subcellular location">
    <subcellularLocation>
        <location evidence="1">Endoplasmic reticulum membrane</location>
        <topology evidence="1">Single-pass membrane protein</topology>
    </subcellularLocation>
</comment>
<evidence type="ECO:0008006" key="13">
    <source>
        <dbReference type="Google" id="ProtNLM"/>
    </source>
</evidence>
<keyword evidence="8" id="KW-0811">Translocation</keyword>
<reference evidence="11 12" key="1">
    <citation type="journal article" date="2022" name="Nat. Ecol. Evol.">
        <title>A masculinizing supergene underlies an exaggerated male reproductive morph in a spider.</title>
        <authorList>
            <person name="Hendrickx F."/>
            <person name="De Corte Z."/>
            <person name="Sonet G."/>
            <person name="Van Belleghem S.M."/>
            <person name="Kostlbacher S."/>
            <person name="Vangestel C."/>
        </authorList>
    </citation>
    <scope>NUCLEOTIDE SEQUENCE [LARGE SCALE GENOMIC DNA]</scope>
    <source>
        <strain evidence="11">W744_W776</strain>
    </source>
</reference>
<keyword evidence="4 10" id="KW-0812">Transmembrane</keyword>
<dbReference type="GO" id="GO:0006886">
    <property type="term" value="P:intracellular protein transport"/>
    <property type="evidence" value="ECO:0007669"/>
    <property type="project" value="InterPro"/>
</dbReference>
<comment type="caution">
    <text evidence="11">The sequence shown here is derived from an EMBL/GenBank/DDBJ whole genome shotgun (WGS) entry which is preliminary data.</text>
</comment>
<protein>
    <recommendedName>
        <fullName evidence="13">Protein transport protein Sec61 subunit gamma</fullName>
    </recommendedName>
</protein>
<dbReference type="Pfam" id="PF00584">
    <property type="entry name" value="SecE"/>
    <property type="match status" value="1"/>
</dbReference>
<proteinExistence type="inferred from homology"/>
<evidence type="ECO:0000256" key="10">
    <source>
        <dbReference type="SAM" id="Phobius"/>
    </source>
</evidence>
<keyword evidence="5" id="KW-0256">Endoplasmic reticulum</keyword>
<dbReference type="InterPro" id="IPR001901">
    <property type="entry name" value="Translocase_SecE/Sec61-g"/>
</dbReference>
<dbReference type="HAMAP" id="MF_00422">
    <property type="entry name" value="SecE"/>
    <property type="match status" value="1"/>
</dbReference>
<comment type="similarity">
    <text evidence="2">Belongs to the SecE/SEC61-gamma family.</text>
</comment>
<dbReference type="PANTHER" id="PTHR12309">
    <property type="entry name" value="SEC61 GAMMA SUBUNIT"/>
    <property type="match status" value="1"/>
</dbReference>
<dbReference type="Proteomes" id="UP000827092">
    <property type="component" value="Unassembled WGS sequence"/>
</dbReference>
<keyword evidence="7 10" id="KW-1133">Transmembrane helix</keyword>
<dbReference type="GO" id="GO:0005789">
    <property type="term" value="C:endoplasmic reticulum membrane"/>
    <property type="evidence" value="ECO:0007669"/>
    <property type="project" value="UniProtKB-SubCell"/>
</dbReference>
<evidence type="ECO:0000256" key="8">
    <source>
        <dbReference type="ARBA" id="ARBA00023010"/>
    </source>
</evidence>
<evidence type="ECO:0000256" key="1">
    <source>
        <dbReference type="ARBA" id="ARBA00004389"/>
    </source>
</evidence>
<evidence type="ECO:0000256" key="6">
    <source>
        <dbReference type="ARBA" id="ARBA00022927"/>
    </source>
</evidence>
<dbReference type="InterPro" id="IPR023391">
    <property type="entry name" value="Prot_translocase_SecE_dom_sf"/>
</dbReference>
<dbReference type="NCBIfam" id="TIGR00327">
    <property type="entry name" value="secE_euk_arch"/>
    <property type="match status" value="1"/>
</dbReference>
<feature type="transmembrane region" description="Helical" evidence="10">
    <location>
        <begin position="49"/>
        <end position="71"/>
    </location>
</feature>
<evidence type="ECO:0000256" key="4">
    <source>
        <dbReference type="ARBA" id="ARBA00022692"/>
    </source>
</evidence>
<evidence type="ECO:0000313" key="12">
    <source>
        <dbReference type="Proteomes" id="UP000827092"/>
    </source>
</evidence>
<evidence type="ECO:0000256" key="3">
    <source>
        <dbReference type="ARBA" id="ARBA00022448"/>
    </source>
</evidence>
<evidence type="ECO:0000256" key="2">
    <source>
        <dbReference type="ARBA" id="ARBA00008274"/>
    </source>
</evidence>